<protein>
    <recommendedName>
        <fullName evidence="4">FAD-binding domain-containing protein</fullName>
    </recommendedName>
</protein>
<dbReference type="InterPro" id="IPR036188">
    <property type="entry name" value="FAD/NAD-bd_sf"/>
</dbReference>
<dbReference type="GO" id="GO:0071949">
    <property type="term" value="F:FAD binding"/>
    <property type="evidence" value="ECO:0007669"/>
    <property type="project" value="InterPro"/>
</dbReference>
<dbReference type="EMBL" id="JAPZBQ010000002">
    <property type="protein sequence ID" value="KAJ5344874.1"/>
    <property type="molecule type" value="Genomic_DNA"/>
</dbReference>
<keyword evidence="2" id="KW-0274">FAD</keyword>
<sequence>MKQMKILISGAGITGNALAFWLAKLGHKVTVVEVFPDIRASGLQIDLRGHGVEVMKRMGLEQAFRSKSIPEQGMQMVDSSGRRRAYFPANDSSNVTLGFSSDWEIMRGDLCHIIYDLTKTRAKYLFTTSIDNIEEEDGLVNVRLSDGATDHFDLVIGADGQNSRTRKMMLGPDGPDAFHSMKGMYVGYFTIPQPIQPGEDYMATSYTASGSRGIMTRRHNNHEIQVYIGGRTDSDELKARLRGHTDERKEALSEMLRGAGWRTDEMLESLKHADNFYCDRLGQVKLDSWSRGRVVLVGDAAYCPSPATGMGTTSGLVGAYVLAGEIGRHCGPGTTDGPGALLTALRAYDDRFRPFMAQVQKGVSLEEGRWDRVSTSAFGVAVMNYFMGIASFLRLDVLSRFTSDTVKDWNLPEYEELYHG</sequence>
<dbReference type="AlphaFoldDB" id="A0A9W9UL31"/>
<proteinExistence type="predicted"/>
<keyword evidence="3" id="KW-0560">Oxidoreductase</keyword>
<dbReference type="Pfam" id="PF01494">
    <property type="entry name" value="FAD_binding_3"/>
    <property type="match status" value="1"/>
</dbReference>
<keyword evidence="1" id="KW-0285">Flavoprotein</keyword>
<dbReference type="Gene3D" id="3.30.9.10">
    <property type="entry name" value="D-Amino Acid Oxidase, subunit A, domain 2"/>
    <property type="match status" value="1"/>
</dbReference>
<evidence type="ECO:0000256" key="1">
    <source>
        <dbReference type="ARBA" id="ARBA00022630"/>
    </source>
</evidence>
<dbReference type="InterPro" id="IPR051704">
    <property type="entry name" value="FAD_aromatic-hydroxylase"/>
</dbReference>
<dbReference type="PANTHER" id="PTHR46865:SF7">
    <property type="entry name" value="MONOOXYGENASE, PUTATIVE (AFU_ORTHOLOGUE AFUA_8G07040)-RELATED"/>
    <property type="match status" value="1"/>
</dbReference>
<comment type="caution">
    <text evidence="5">The sequence shown here is derived from an EMBL/GenBank/DDBJ whole genome shotgun (WGS) entry which is preliminary data.</text>
</comment>
<accession>A0A9W9UL31</accession>
<evidence type="ECO:0000259" key="4">
    <source>
        <dbReference type="Pfam" id="PF01494"/>
    </source>
</evidence>
<dbReference type="SUPFAM" id="SSF51905">
    <property type="entry name" value="FAD/NAD(P)-binding domain"/>
    <property type="match status" value="1"/>
</dbReference>
<reference evidence="5" key="1">
    <citation type="submission" date="2022-12" db="EMBL/GenBank/DDBJ databases">
        <authorList>
            <person name="Petersen C."/>
        </authorList>
    </citation>
    <scope>NUCLEOTIDE SEQUENCE</scope>
    <source>
        <strain evidence="5">IBT 35673</strain>
    </source>
</reference>
<dbReference type="InterPro" id="IPR002938">
    <property type="entry name" value="FAD-bd"/>
</dbReference>
<organism evidence="5 6">
    <name type="scientific">Penicillium brevicompactum</name>
    <dbReference type="NCBI Taxonomy" id="5074"/>
    <lineage>
        <taxon>Eukaryota</taxon>
        <taxon>Fungi</taxon>
        <taxon>Dikarya</taxon>
        <taxon>Ascomycota</taxon>
        <taxon>Pezizomycotina</taxon>
        <taxon>Eurotiomycetes</taxon>
        <taxon>Eurotiomycetidae</taxon>
        <taxon>Eurotiales</taxon>
        <taxon>Aspergillaceae</taxon>
        <taxon>Penicillium</taxon>
    </lineage>
</organism>
<dbReference type="PANTHER" id="PTHR46865">
    <property type="entry name" value="OXIDOREDUCTASE-RELATED"/>
    <property type="match status" value="1"/>
</dbReference>
<evidence type="ECO:0000313" key="6">
    <source>
        <dbReference type="Proteomes" id="UP001147695"/>
    </source>
</evidence>
<evidence type="ECO:0000256" key="2">
    <source>
        <dbReference type="ARBA" id="ARBA00022827"/>
    </source>
</evidence>
<evidence type="ECO:0000313" key="5">
    <source>
        <dbReference type="EMBL" id="KAJ5344874.1"/>
    </source>
</evidence>
<dbReference type="GO" id="GO:0016491">
    <property type="term" value="F:oxidoreductase activity"/>
    <property type="evidence" value="ECO:0007669"/>
    <property type="project" value="UniProtKB-KW"/>
</dbReference>
<dbReference type="Proteomes" id="UP001147695">
    <property type="component" value="Unassembled WGS sequence"/>
</dbReference>
<dbReference type="Gene3D" id="3.50.50.60">
    <property type="entry name" value="FAD/NAD(P)-binding domain"/>
    <property type="match status" value="1"/>
</dbReference>
<gene>
    <name evidence="5" type="ORF">N7452_002878</name>
</gene>
<evidence type="ECO:0000256" key="3">
    <source>
        <dbReference type="ARBA" id="ARBA00023002"/>
    </source>
</evidence>
<dbReference type="PRINTS" id="PR00420">
    <property type="entry name" value="RNGMNOXGNASE"/>
</dbReference>
<reference evidence="5" key="2">
    <citation type="journal article" date="2023" name="IMA Fungus">
        <title>Comparative genomic study of the Penicillium genus elucidates a diverse pangenome and 15 lateral gene transfer events.</title>
        <authorList>
            <person name="Petersen C."/>
            <person name="Sorensen T."/>
            <person name="Nielsen M.R."/>
            <person name="Sondergaard T.E."/>
            <person name="Sorensen J.L."/>
            <person name="Fitzpatrick D.A."/>
            <person name="Frisvad J.C."/>
            <person name="Nielsen K.L."/>
        </authorList>
    </citation>
    <scope>NUCLEOTIDE SEQUENCE</scope>
    <source>
        <strain evidence="5">IBT 35673</strain>
    </source>
</reference>
<feature type="domain" description="FAD-binding" evidence="4">
    <location>
        <begin position="4"/>
        <end position="326"/>
    </location>
</feature>
<name>A0A9W9UL31_PENBR</name>